<organism evidence="9 10">
    <name type="scientific">Pedobacter kyonggii</name>
    <dbReference type="NCBI Taxonomy" id="1926871"/>
    <lineage>
        <taxon>Bacteria</taxon>
        <taxon>Pseudomonadati</taxon>
        <taxon>Bacteroidota</taxon>
        <taxon>Sphingobacteriia</taxon>
        <taxon>Sphingobacteriales</taxon>
        <taxon>Sphingobacteriaceae</taxon>
        <taxon>Pedobacter</taxon>
    </lineage>
</organism>
<dbReference type="PIRSF" id="PIRSF010631">
    <property type="entry name" value="A-rhamnsds"/>
    <property type="match status" value="1"/>
</dbReference>
<dbReference type="Pfam" id="PF25788">
    <property type="entry name" value="Ig_Rha78A_N"/>
    <property type="match status" value="1"/>
</dbReference>
<dbReference type="PANTHER" id="PTHR33307:SF11">
    <property type="entry name" value="ALPHA-L-RHAMNOSIDASE"/>
    <property type="match status" value="1"/>
</dbReference>
<comment type="catalytic activity">
    <reaction evidence="1">
        <text>Hydrolysis of terminal non-reducing alpha-L-rhamnose residues in alpha-L-rhamnosides.</text>
        <dbReference type="EC" id="3.2.1.40"/>
    </reaction>
</comment>
<sequence>MSKLVIFSWLYLLSIPLFAQDIKVAQLDCAYRNNPIGIDVLSPGLSWKLQSAKHNIMQTSYQIIVSSSLSNLNKNIGDVWDTKKVKSGQSLQVKYKGKKLLSGKTYYWKVRVWDNFGNKSAWSASAFWQMGLLNTADWKGAKWIAYEKLADSNINSLPTDGKKDKLMGNNILPMFRKGFTVTKTIKKATAFISGLGHFEMSLNGAKVGDDFLAPGWTKYDKEALYLTYDLTKQLKKGENVIGMMLGNGFYYIPPVKERYRKLKVAYGYPKMICRLLIEYTDGTSANVISNQSWKTAPSPITFSSIYGGEDYNANLEQKGWNLAGFNDRKWKSSLLVEGPELNAQKEEPVKIFENFSPQNINPLANGEWVYDMEQNLAAIIELKIRGKKGDTVRITPAELLKADGSVTQKNIGSPSYFTYILKGDGLETWRPKFFYTGFRYLQVKGAVPSGKENPSNRSVIENLKALHIRNAAEQVGKFSSSNELFNKTFSLIDWAIKSNMVSVFTDCPHREKLGWLEELHLMGSSVRYNYNAAPLFKKALQDMKNSQLASGLIPEIAPEYVKFEWGGDMFRDSPEWGSSGILMPWYLYQWYGDKQAMVDYYPMMQRYINYLGSKANNHILSQGLGDWYDLGPKPPGVSQLTPMGVTGTAIYYYDLKILEKTATLLGKKADAMAYAKLALEVKNAFNHKFFDAKSKQYATGSQTANAMAVYMELVEEKHKNAVIENLVKDIRDRKNSLTAGDIGYRYVLRVLEDAGKSDVIFDMNNRSDVPGYGMQLAKGATALTESWAALPTVSNNHFMLGHLMEWLYSGVGGIRQPENSVAFSHIKIEPEVVGDLTSADVCYNSPYGKISCKWEKTDRTFTLEVNIPVNTKATIYFPVLPKYEISEEYNSTFTDAGIEAGKAKVAVGSGYYKFNLKYK</sequence>
<keyword evidence="4" id="KW-0732">Signal</keyword>
<dbReference type="Pfam" id="PF08531">
    <property type="entry name" value="Bac_rhamnosid_N"/>
    <property type="match status" value="1"/>
</dbReference>
<evidence type="ECO:0000256" key="3">
    <source>
        <dbReference type="ARBA" id="ARBA00022801"/>
    </source>
</evidence>
<name>A0A4Q9HDM6_9SPHI</name>
<feature type="domain" description="Bacterial alpha-L-rhamnosidase N-terminal" evidence="6">
    <location>
        <begin position="183"/>
        <end position="352"/>
    </location>
</feature>
<gene>
    <name evidence="9" type="ORF">EYS08_10005</name>
</gene>
<dbReference type="OrthoDB" id="9766741at2"/>
<dbReference type="InterPro" id="IPR013737">
    <property type="entry name" value="Bac_rhamnosid_N"/>
</dbReference>
<dbReference type="GO" id="GO:0030596">
    <property type="term" value="F:alpha-L-rhamnosidase activity"/>
    <property type="evidence" value="ECO:0007669"/>
    <property type="project" value="UniProtKB-EC"/>
</dbReference>
<evidence type="ECO:0000313" key="10">
    <source>
        <dbReference type="Proteomes" id="UP000291819"/>
    </source>
</evidence>
<dbReference type="Gene3D" id="2.60.120.260">
    <property type="entry name" value="Galactose-binding domain-like"/>
    <property type="match status" value="2"/>
</dbReference>
<dbReference type="Gene3D" id="2.60.420.10">
    <property type="entry name" value="Maltose phosphorylase, domain 3"/>
    <property type="match status" value="1"/>
</dbReference>
<evidence type="ECO:0000259" key="7">
    <source>
        <dbReference type="Pfam" id="PF17389"/>
    </source>
</evidence>
<dbReference type="InterPro" id="IPR035398">
    <property type="entry name" value="Bac_rhamnosid_C"/>
</dbReference>
<dbReference type="InterPro" id="IPR008928">
    <property type="entry name" value="6-hairpin_glycosidase_sf"/>
</dbReference>
<keyword evidence="3" id="KW-0378">Hydrolase</keyword>
<evidence type="ECO:0000256" key="2">
    <source>
        <dbReference type="ARBA" id="ARBA00012652"/>
    </source>
</evidence>
<feature type="signal peptide" evidence="4">
    <location>
        <begin position="1"/>
        <end position="19"/>
    </location>
</feature>
<dbReference type="InterPro" id="IPR008902">
    <property type="entry name" value="Rhamnosid_concanavalin"/>
</dbReference>
<dbReference type="SUPFAM" id="SSF48208">
    <property type="entry name" value="Six-hairpin glycosidases"/>
    <property type="match status" value="1"/>
</dbReference>
<dbReference type="InterPro" id="IPR013783">
    <property type="entry name" value="Ig-like_fold"/>
</dbReference>
<dbReference type="Gene3D" id="2.60.40.10">
    <property type="entry name" value="Immunoglobulins"/>
    <property type="match status" value="1"/>
</dbReference>
<accession>A0A4Q9HDM6</accession>
<dbReference type="GO" id="GO:0005975">
    <property type="term" value="P:carbohydrate metabolic process"/>
    <property type="evidence" value="ECO:0007669"/>
    <property type="project" value="InterPro"/>
</dbReference>
<dbReference type="Pfam" id="PF17389">
    <property type="entry name" value="Bac_rhamnosid6H"/>
    <property type="match status" value="1"/>
</dbReference>
<feature type="domain" description="Alpha-L-rhamnosidase six-hairpin glycosidase" evidence="7">
    <location>
        <begin position="473"/>
        <end position="811"/>
    </location>
</feature>
<evidence type="ECO:0000256" key="4">
    <source>
        <dbReference type="SAM" id="SignalP"/>
    </source>
</evidence>
<dbReference type="InterPro" id="IPR035396">
    <property type="entry name" value="Bac_rhamnosid6H"/>
</dbReference>
<feature type="domain" description="Alpha-L-rhamnosidase C-terminal" evidence="8">
    <location>
        <begin position="813"/>
        <end position="888"/>
    </location>
</feature>
<dbReference type="EC" id="3.2.1.40" evidence="2"/>
<dbReference type="Pfam" id="PF17390">
    <property type="entry name" value="Bac_rhamnosid_C"/>
    <property type="match status" value="1"/>
</dbReference>
<evidence type="ECO:0000259" key="6">
    <source>
        <dbReference type="Pfam" id="PF08531"/>
    </source>
</evidence>
<comment type="caution">
    <text evidence="9">The sequence shown here is derived from an EMBL/GenBank/DDBJ whole genome shotgun (WGS) entry which is preliminary data.</text>
</comment>
<evidence type="ECO:0000256" key="1">
    <source>
        <dbReference type="ARBA" id="ARBA00001445"/>
    </source>
</evidence>
<dbReference type="RefSeq" id="WP_131029898.1">
    <property type="nucleotide sequence ID" value="NZ_SIXF01000007.1"/>
</dbReference>
<dbReference type="InterPro" id="IPR016007">
    <property type="entry name" value="Alpha_rhamnosid"/>
</dbReference>
<dbReference type="Proteomes" id="UP000291819">
    <property type="component" value="Unassembled WGS sequence"/>
</dbReference>
<evidence type="ECO:0000259" key="5">
    <source>
        <dbReference type="Pfam" id="PF05592"/>
    </source>
</evidence>
<feature type="chain" id="PRO_5021030873" description="alpha-L-rhamnosidase" evidence="4">
    <location>
        <begin position="20"/>
        <end position="919"/>
    </location>
</feature>
<dbReference type="PANTHER" id="PTHR33307">
    <property type="entry name" value="ALPHA-RHAMNOSIDASE (EUROFUNG)"/>
    <property type="match status" value="1"/>
</dbReference>
<evidence type="ECO:0000313" key="9">
    <source>
        <dbReference type="EMBL" id="TBO42676.1"/>
    </source>
</evidence>
<proteinExistence type="predicted"/>
<protein>
    <recommendedName>
        <fullName evidence="2">alpha-L-rhamnosidase</fullName>
        <ecNumber evidence="2">3.2.1.40</ecNumber>
    </recommendedName>
</protein>
<evidence type="ECO:0000259" key="8">
    <source>
        <dbReference type="Pfam" id="PF17390"/>
    </source>
</evidence>
<dbReference type="EMBL" id="SIXF01000007">
    <property type="protein sequence ID" value="TBO42676.1"/>
    <property type="molecule type" value="Genomic_DNA"/>
</dbReference>
<keyword evidence="10" id="KW-1185">Reference proteome</keyword>
<dbReference type="Gene3D" id="1.50.10.10">
    <property type="match status" value="1"/>
</dbReference>
<dbReference type="Pfam" id="PF05592">
    <property type="entry name" value="Bac_rhamnosid"/>
    <property type="match status" value="1"/>
</dbReference>
<reference evidence="9 10" key="1">
    <citation type="submission" date="2019-02" db="EMBL/GenBank/DDBJ databases">
        <title>Pedobacter kyonggii whole genome sequence analysis.</title>
        <authorList>
            <person name="Dahal R.H."/>
        </authorList>
    </citation>
    <scope>NUCLEOTIDE SEQUENCE [LARGE SCALE GENOMIC DNA]</scope>
    <source>
        <strain evidence="9 10">K-4-11-1</strain>
    </source>
</reference>
<feature type="domain" description="Alpha-L-rhamnosidase concanavalin-like" evidence="5">
    <location>
        <begin position="364"/>
        <end position="449"/>
    </location>
</feature>
<dbReference type="InterPro" id="IPR012341">
    <property type="entry name" value="6hp_glycosidase-like_sf"/>
</dbReference>
<dbReference type="AlphaFoldDB" id="A0A4Q9HDM6"/>